<dbReference type="OrthoDB" id="8592405at2"/>
<proteinExistence type="predicted"/>
<keyword evidence="1" id="KW-0378">Hydrolase</keyword>
<gene>
    <name evidence="1" type="ORF">GA0061101_10327</name>
</gene>
<dbReference type="RefSeq" id="WP_092573284.1">
    <property type="nucleotide sequence ID" value="NZ_FMAF01000003.1"/>
</dbReference>
<reference evidence="1 2" key="1">
    <citation type="submission" date="2016-08" db="EMBL/GenBank/DDBJ databases">
        <authorList>
            <person name="Seilhamer J.J."/>
        </authorList>
    </citation>
    <scope>NUCLEOTIDE SEQUENCE [LARGE SCALE GENOMIC DNA]</scope>
    <source>
        <strain evidence="1 2">P1-7</strain>
    </source>
</reference>
<organism evidence="1 2">
    <name type="scientific">Rhizobium lusitanum</name>
    <dbReference type="NCBI Taxonomy" id="293958"/>
    <lineage>
        <taxon>Bacteria</taxon>
        <taxon>Pseudomonadati</taxon>
        <taxon>Pseudomonadota</taxon>
        <taxon>Alphaproteobacteria</taxon>
        <taxon>Hyphomicrobiales</taxon>
        <taxon>Rhizobiaceae</taxon>
        <taxon>Rhizobium/Agrobacterium group</taxon>
        <taxon>Rhizobium</taxon>
    </lineage>
</organism>
<dbReference type="Proteomes" id="UP000199205">
    <property type="component" value="Unassembled WGS sequence"/>
</dbReference>
<accession>A0A1C3UNH7</accession>
<protein>
    <submittedName>
        <fullName evidence="1">Diadenosine tetraphosphate (Ap4A) hydrolase</fullName>
    </submittedName>
</protein>
<dbReference type="GO" id="GO:0016787">
    <property type="term" value="F:hydrolase activity"/>
    <property type="evidence" value="ECO:0007669"/>
    <property type="project" value="UniProtKB-KW"/>
</dbReference>
<dbReference type="EMBL" id="FMAF01000003">
    <property type="protein sequence ID" value="SCB16999.1"/>
    <property type="molecule type" value="Genomic_DNA"/>
</dbReference>
<dbReference type="Gene3D" id="3.30.428.10">
    <property type="entry name" value="HIT-like"/>
    <property type="match status" value="1"/>
</dbReference>
<dbReference type="AlphaFoldDB" id="A0A1C3UNH7"/>
<dbReference type="InterPro" id="IPR036265">
    <property type="entry name" value="HIT-like_sf"/>
</dbReference>
<sequence>MDIPSKYRIHETEHWRVNHRIDTVLPGYLMVGSKSGTNALYDLPTGALVSLGPLLARAQREVETLLRPKRVYIGRYDHSPGHPIHFHIIPVYDWLETLFWKDERYRVLASFGRPAAEPETDGAELTFYIWREFCEAPNPQQVTGPMVSDVVELMQSAFLVA</sequence>
<evidence type="ECO:0000313" key="1">
    <source>
        <dbReference type="EMBL" id="SCB16999.1"/>
    </source>
</evidence>
<evidence type="ECO:0000313" key="2">
    <source>
        <dbReference type="Proteomes" id="UP000199205"/>
    </source>
</evidence>
<dbReference type="SUPFAM" id="SSF54197">
    <property type="entry name" value="HIT-like"/>
    <property type="match status" value="1"/>
</dbReference>
<name>A0A1C3UNH7_9HYPH</name>